<organism evidence="1 2">
    <name type="scientific">Kribbella voronezhensis</name>
    <dbReference type="NCBI Taxonomy" id="2512212"/>
    <lineage>
        <taxon>Bacteria</taxon>
        <taxon>Bacillati</taxon>
        <taxon>Actinomycetota</taxon>
        <taxon>Actinomycetes</taxon>
        <taxon>Propionibacteriales</taxon>
        <taxon>Kribbellaceae</taxon>
        <taxon>Kribbella</taxon>
    </lineage>
</organism>
<evidence type="ECO:0000313" key="2">
    <source>
        <dbReference type="Proteomes" id="UP000295151"/>
    </source>
</evidence>
<evidence type="ECO:0000313" key="1">
    <source>
        <dbReference type="EMBL" id="TDU86980.1"/>
    </source>
</evidence>
<comment type="caution">
    <text evidence="1">The sequence shown here is derived from an EMBL/GenBank/DDBJ whole genome shotgun (WGS) entry which is preliminary data.</text>
</comment>
<keyword evidence="2" id="KW-1185">Reference proteome</keyword>
<dbReference type="InterPro" id="IPR043519">
    <property type="entry name" value="NT_sf"/>
</dbReference>
<dbReference type="EMBL" id="SOCE01000001">
    <property type="protein sequence ID" value="TDU86980.1"/>
    <property type="molecule type" value="Genomic_DNA"/>
</dbReference>
<proteinExistence type="predicted"/>
<dbReference type="RefSeq" id="WP_133976829.1">
    <property type="nucleotide sequence ID" value="NZ_SOCE01000001.1"/>
</dbReference>
<name>A0A4R7T563_9ACTN</name>
<dbReference type="Proteomes" id="UP000295151">
    <property type="component" value="Unassembled WGS sequence"/>
</dbReference>
<protein>
    <recommendedName>
        <fullName evidence="3">Nucleotidyltransferase-like protein</fullName>
    </recommendedName>
</protein>
<gene>
    <name evidence="1" type="ORF">EV138_0497</name>
</gene>
<evidence type="ECO:0008006" key="3">
    <source>
        <dbReference type="Google" id="ProtNLM"/>
    </source>
</evidence>
<accession>A0A4R7T563</accession>
<sequence length="246" mass="27135">MPDEAVQSLLGGFVASIRAVLPVRAVWLHGSLALGDFVLGRSDFDVIAVLETPVTDPPGLIEVHRGLIKSSALAKKLHCTYVPVGELGDASLRHPTFAQERYFDRPVSPVSRRELTLGDVALFGPPPSLLLPATTDEELAAFVRRDLQDFWYPATAKRTRWYTDVWVDLGLVTVARAGRTLRDGRLITKQAAIAELPSLGAPPAVVQDIQNRRYAAVGIPPWSPWRLHRGHLARTFVRTQITNLLN</sequence>
<reference evidence="1 2" key="1">
    <citation type="submission" date="2019-03" db="EMBL/GenBank/DDBJ databases">
        <title>Genomic Encyclopedia of Type Strains, Phase III (KMG-III): the genomes of soil and plant-associated and newly described type strains.</title>
        <authorList>
            <person name="Whitman W."/>
        </authorList>
    </citation>
    <scope>NUCLEOTIDE SEQUENCE [LARGE SCALE GENOMIC DNA]</scope>
    <source>
        <strain evidence="1 2">VKM Ac-2575</strain>
    </source>
</reference>
<dbReference type="AlphaFoldDB" id="A0A4R7T563"/>
<dbReference type="OrthoDB" id="4184922at2"/>
<dbReference type="SUPFAM" id="SSF81301">
    <property type="entry name" value="Nucleotidyltransferase"/>
    <property type="match status" value="1"/>
</dbReference>